<gene>
    <name evidence="10" type="ORF">DENOEST_1056</name>
    <name evidence="11" type="ORF">DENOEST_2547</name>
</gene>
<sequence length="408" mass="45205">MDFRDTPEEAAFRTQVRAWLEANAQPKQSDEERFDAGMNDEERVAAARVWQKKKAAAGYAAITWPKEAGGMGGTPMQQVIYSQEEAHFLVPRMIFENSLGQCLPTVATWAIPELKARHVPRGLAGDEIWCQLFSEPAAGSDTGGIRTRAEKQGDEWVINGQKVWTSGAQFCDYGILLARSDWDKPKQEGLTMFILDMRAPGVEIRPIHQMSGDYEFNEVFLTDVRIPDSHRLGPECGGWKVMLSTLMHERLSVGGSLPTHLHRNLIGLAQKAHWNGRPAIEDSRVRARIANAYLSQKGVELIISKGLTAISKGRTPGPEMSILKLVAGKGILDITSFAMEMAGPEGTLGHQDLGSEWGFIQRLWLSAPGIRLAGGTDEIQKNVIAERVLGLPGEVRTDRKLPFRDLER</sequence>
<dbReference type="InterPro" id="IPR013786">
    <property type="entry name" value="AcylCoA_DH/ox_N"/>
</dbReference>
<dbReference type="InterPro" id="IPR046373">
    <property type="entry name" value="Acyl-CoA_Oxase/DH_mid-dom_sf"/>
</dbReference>
<evidence type="ECO:0000313" key="10">
    <source>
        <dbReference type="EMBL" id="CAB1368221.1"/>
    </source>
</evidence>
<evidence type="ECO:0000256" key="4">
    <source>
        <dbReference type="ARBA" id="ARBA00022827"/>
    </source>
</evidence>
<dbReference type="InterPro" id="IPR036250">
    <property type="entry name" value="AcylCo_DH-like_C"/>
</dbReference>
<accession>A0A6S6XQL9</accession>
<dbReference type="KEGG" id="doe:DENOEST_1056"/>
<evidence type="ECO:0000256" key="6">
    <source>
        <dbReference type="RuleBase" id="RU362125"/>
    </source>
</evidence>
<dbReference type="InterPro" id="IPR009100">
    <property type="entry name" value="AcylCoA_DH/oxidase_NM_dom_sf"/>
</dbReference>
<comment type="cofactor">
    <cofactor evidence="1 6">
        <name>FAD</name>
        <dbReference type="ChEBI" id="CHEBI:57692"/>
    </cofactor>
</comment>
<feature type="domain" description="Acyl-CoA dehydrogenase/oxidase N-terminal" evidence="9">
    <location>
        <begin position="6"/>
        <end position="125"/>
    </location>
</feature>
<dbReference type="Pfam" id="PF02770">
    <property type="entry name" value="Acyl-CoA_dh_M"/>
    <property type="match status" value="1"/>
</dbReference>
<proteinExistence type="inferred from homology"/>
<keyword evidence="4 6" id="KW-0274">FAD</keyword>
<keyword evidence="3 6" id="KW-0285">Flavoprotein</keyword>
<reference evidence="10 12" key="1">
    <citation type="submission" date="2020-03" db="EMBL/GenBank/DDBJ databases">
        <authorList>
            <consortium name="Genoscope - CEA"/>
            <person name="William W."/>
        </authorList>
    </citation>
    <scope>NUCLEOTIDE SEQUENCE [LARGE SCALE GENOMIC DNA]</scope>
    <source>
        <strain evidence="12">DSM 16959</strain>
        <strain evidence="10">DSM16959</strain>
    </source>
</reference>
<comment type="similarity">
    <text evidence="2 6">Belongs to the acyl-CoA dehydrogenase family.</text>
</comment>
<dbReference type="SUPFAM" id="SSF56645">
    <property type="entry name" value="Acyl-CoA dehydrogenase NM domain-like"/>
    <property type="match status" value="1"/>
</dbReference>
<evidence type="ECO:0000313" key="12">
    <source>
        <dbReference type="Proteomes" id="UP000515733"/>
    </source>
</evidence>
<dbReference type="InterPro" id="IPR006091">
    <property type="entry name" value="Acyl-CoA_Oxase/DH_mid-dom"/>
</dbReference>
<dbReference type="FunFam" id="2.40.110.10:FF:000011">
    <property type="entry name" value="Acyl-CoA dehydrogenase FadE34"/>
    <property type="match status" value="1"/>
</dbReference>
<dbReference type="Gene3D" id="2.40.110.10">
    <property type="entry name" value="Butyryl-CoA Dehydrogenase, subunit A, domain 2"/>
    <property type="match status" value="1"/>
</dbReference>
<dbReference type="KEGG" id="doe:DENOEST_2547"/>
<dbReference type="Proteomes" id="UP000515733">
    <property type="component" value="Chromosome"/>
</dbReference>
<dbReference type="AlphaFoldDB" id="A0A6S6XQL9"/>
<dbReference type="Gene3D" id="1.10.540.10">
    <property type="entry name" value="Acyl-CoA dehydrogenase/oxidase, N-terminal domain"/>
    <property type="match status" value="1"/>
</dbReference>
<evidence type="ECO:0000256" key="1">
    <source>
        <dbReference type="ARBA" id="ARBA00001974"/>
    </source>
</evidence>
<evidence type="ECO:0000256" key="2">
    <source>
        <dbReference type="ARBA" id="ARBA00009347"/>
    </source>
</evidence>
<dbReference type="GO" id="GO:0005886">
    <property type="term" value="C:plasma membrane"/>
    <property type="evidence" value="ECO:0007669"/>
    <property type="project" value="TreeGrafter"/>
</dbReference>
<feature type="domain" description="Acyl-CoA oxidase/dehydrogenase middle" evidence="8">
    <location>
        <begin position="130"/>
        <end position="223"/>
    </location>
</feature>
<feature type="domain" description="Acyl-CoA dehydrogenase/oxidase C-terminal" evidence="7">
    <location>
        <begin position="238"/>
        <end position="389"/>
    </location>
</feature>
<dbReference type="Pfam" id="PF00441">
    <property type="entry name" value="Acyl-CoA_dh_1"/>
    <property type="match status" value="1"/>
</dbReference>
<dbReference type="InterPro" id="IPR037069">
    <property type="entry name" value="AcylCoA_DH/ox_N_sf"/>
</dbReference>
<name>A0A6S6XQL9_9PROT</name>
<evidence type="ECO:0000259" key="8">
    <source>
        <dbReference type="Pfam" id="PF02770"/>
    </source>
</evidence>
<dbReference type="Pfam" id="PF02771">
    <property type="entry name" value="Acyl-CoA_dh_N"/>
    <property type="match status" value="1"/>
</dbReference>
<evidence type="ECO:0000259" key="7">
    <source>
        <dbReference type="Pfam" id="PF00441"/>
    </source>
</evidence>
<dbReference type="InterPro" id="IPR009075">
    <property type="entry name" value="AcylCo_DH/oxidase_C"/>
</dbReference>
<keyword evidence="5 6" id="KW-0560">Oxidoreductase</keyword>
<dbReference type="Gene3D" id="1.20.140.10">
    <property type="entry name" value="Butyryl-CoA Dehydrogenase, subunit A, domain 3"/>
    <property type="match status" value="1"/>
</dbReference>
<dbReference type="GO" id="GO:0016627">
    <property type="term" value="F:oxidoreductase activity, acting on the CH-CH group of donors"/>
    <property type="evidence" value="ECO:0007669"/>
    <property type="project" value="InterPro"/>
</dbReference>
<evidence type="ECO:0000259" key="9">
    <source>
        <dbReference type="Pfam" id="PF02771"/>
    </source>
</evidence>
<dbReference type="SUPFAM" id="SSF47203">
    <property type="entry name" value="Acyl-CoA dehydrogenase C-terminal domain-like"/>
    <property type="match status" value="1"/>
</dbReference>
<dbReference type="EMBL" id="LR778301">
    <property type="protein sequence ID" value="CAB1368221.1"/>
    <property type="molecule type" value="Genomic_DNA"/>
</dbReference>
<evidence type="ECO:0000256" key="5">
    <source>
        <dbReference type="ARBA" id="ARBA00023002"/>
    </source>
</evidence>
<keyword evidence="12" id="KW-1185">Reference proteome</keyword>
<evidence type="ECO:0000313" key="11">
    <source>
        <dbReference type="EMBL" id="CAB1369712.1"/>
    </source>
</evidence>
<dbReference type="EMBL" id="LR778301">
    <property type="protein sequence ID" value="CAB1369712.1"/>
    <property type="molecule type" value="Genomic_DNA"/>
</dbReference>
<dbReference type="PANTHER" id="PTHR43292">
    <property type="entry name" value="ACYL-COA DEHYDROGENASE"/>
    <property type="match status" value="1"/>
</dbReference>
<dbReference type="PANTHER" id="PTHR43292:SF4">
    <property type="entry name" value="ACYL-COA DEHYDROGENASE FADE34"/>
    <property type="match status" value="1"/>
</dbReference>
<evidence type="ECO:0000256" key="3">
    <source>
        <dbReference type="ARBA" id="ARBA00022630"/>
    </source>
</evidence>
<dbReference type="GO" id="GO:0050660">
    <property type="term" value="F:flavin adenine dinucleotide binding"/>
    <property type="evidence" value="ECO:0007669"/>
    <property type="project" value="InterPro"/>
</dbReference>
<organism evidence="10 12">
    <name type="scientific">Denitratisoma oestradiolicum</name>
    <dbReference type="NCBI Taxonomy" id="311182"/>
    <lineage>
        <taxon>Bacteria</taxon>
        <taxon>Pseudomonadati</taxon>
        <taxon>Pseudomonadota</taxon>
        <taxon>Betaproteobacteria</taxon>
        <taxon>Nitrosomonadales</taxon>
        <taxon>Sterolibacteriaceae</taxon>
        <taxon>Denitratisoma</taxon>
    </lineage>
</organism>
<dbReference type="InterPro" id="IPR052161">
    <property type="entry name" value="Mycobact_Acyl-CoA_DH"/>
</dbReference>
<protein>
    <submittedName>
        <fullName evidence="10">Acyl-CoA dehydrogenase</fullName>
    </submittedName>
</protein>